<dbReference type="Pfam" id="PF00557">
    <property type="entry name" value="Peptidase_M24"/>
    <property type="match status" value="1"/>
</dbReference>
<feature type="domain" description="Peptidase M24" evidence="1">
    <location>
        <begin position="159"/>
        <end position="348"/>
    </location>
</feature>
<evidence type="ECO:0000259" key="1">
    <source>
        <dbReference type="Pfam" id="PF00557"/>
    </source>
</evidence>
<dbReference type="SUPFAM" id="SSF53092">
    <property type="entry name" value="Creatinase/prolidase N-terminal domain"/>
    <property type="match status" value="1"/>
</dbReference>
<dbReference type="Gene3D" id="3.40.350.10">
    <property type="entry name" value="Creatinase/prolidase N-terminal domain"/>
    <property type="match status" value="1"/>
</dbReference>
<dbReference type="CDD" id="cd01066">
    <property type="entry name" value="APP_MetAP"/>
    <property type="match status" value="1"/>
</dbReference>
<dbReference type="InterPro" id="IPR029149">
    <property type="entry name" value="Creatin/AminoP/Spt16_N"/>
</dbReference>
<sequence>MALHFTADEFGARKRRFLAALAERKLDGALLFAQESMYWLTGYDTFGFCFYQCLYVGADGRMALLTRSADLRQAQHTSTLQDIRIWRDGRAANPVGETVAMLRDLGAGKRLGVEFDSYGLTHANGKKLEAAFAGVAELVDASDIMVRLRSMKSPAEIAYVRRAAELSDAADRAALAAVRAGADEGEILAAQHSAIFAGGGDYPGNEFIIGSGRDALLCRYKAGRRALDANDQITLEFAGAYRHYHAAIMRTVVVGEPRPLHLRYHAAAKEALLACEAAMKPGATAGDVFQAHCGVFDSHGLASHRLNACGYSLGAKFTPSWMDWPMFYANNDWVLEPGMVLFAHMILMDSESETAMCLGRTYLVGQQGAEGLNCADLDLQLR</sequence>
<dbReference type="InterPro" id="IPR036005">
    <property type="entry name" value="Creatinase/aminopeptidase-like"/>
</dbReference>
<organism evidence="3 4">
    <name type="scientific">Alsobacter soli</name>
    <dbReference type="NCBI Taxonomy" id="2109933"/>
    <lineage>
        <taxon>Bacteria</taxon>
        <taxon>Pseudomonadati</taxon>
        <taxon>Pseudomonadota</taxon>
        <taxon>Alphaproteobacteria</taxon>
        <taxon>Hyphomicrobiales</taxon>
        <taxon>Alsobacteraceae</taxon>
        <taxon>Alsobacter</taxon>
    </lineage>
</organism>
<reference evidence="4" key="1">
    <citation type="submission" date="2018-03" db="EMBL/GenBank/DDBJ databases">
        <authorList>
            <person name="Sun L."/>
            <person name="Liu H."/>
            <person name="Chen W."/>
            <person name="Huang K."/>
            <person name="Liu W."/>
            <person name="Gao X."/>
        </authorList>
    </citation>
    <scope>NUCLEOTIDE SEQUENCE [LARGE SCALE GENOMIC DNA]</scope>
    <source>
        <strain evidence="4">SH9</strain>
    </source>
</reference>
<dbReference type="InterPro" id="IPR000994">
    <property type="entry name" value="Pept_M24"/>
</dbReference>
<feature type="domain" description="Creatinase N-terminal" evidence="2">
    <location>
        <begin position="13"/>
        <end position="150"/>
    </location>
</feature>
<dbReference type="RefSeq" id="WP_106334628.1">
    <property type="nucleotide sequence ID" value="NZ_PVZS01000001.1"/>
</dbReference>
<name>A0A2T1HYS5_9HYPH</name>
<dbReference type="OrthoDB" id="9761809at2"/>
<evidence type="ECO:0000313" key="4">
    <source>
        <dbReference type="Proteomes" id="UP000239772"/>
    </source>
</evidence>
<dbReference type="PANTHER" id="PTHR46112:SF2">
    <property type="entry name" value="XAA-PRO AMINOPEPTIDASE P-RELATED"/>
    <property type="match status" value="1"/>
</dbReference>
<dbReference type="AlphaFoldDB" id="A0A2T1HYS5"/>
<accession>A0A2T1HYS5</accession>
<keyword evidence="4" id="KW-1185">Reference proteome</keyword>
<gene>
    <name evidence="3" type="ORF">SLNSH_00175</name>
</gene>
<dbReference type="InterPro" id="IPR000587">
    <property type="entry name" value="Creatinase_N"/>
</dbReference>
<dbReference type="Gene3D" id="3.90.230.10">
    <property type="entry name" value="Creatinase/methionine aminopeptidase superfamily"/>
    <property type="match status" value="1"/>
</dbReference>
<protein>
    <submittedName>
        <fullName evidence="3">Xaa-Pro dipeptidase</fullName>
    </submittedName>
</protein>
<proteinExistence type="predicted"/>
<dbReference type="Pfam" id="PF01321">
    <property type="entry name" value="Creatinase_N"/>
    <property type="match status" value="1"/>
</dbReference>
<dbReference type="PANTHER" id="PTHR46112">
    <property type="entry name" value="AMINOPEPTIDASE"/>
    <property type="match status" value="1"/>
</dbReference>
<evidence type="ECO:0000259" key="2">
    <source>
        <dbReference type="Pfam" id="PF01321"/>
    </source>
</evidence>
<dbReference type="SUPFAM" id="SSF55920">
    <property type="entry name" value="Creatinase/aminopeptidase"/>
    <property type="match status" value="1"/>
</dbReference>
<dbReference type="EMBL" id="PVZS01000001">
    <property type="protein sequence ID" value="PSC06843.1"/>
    <property type="molecule type" value="Genomic_DNA"/>
</dbReference>
<comment type="caution">
    <text evidence="3">The sequence shown here is derived from an EMBL/GenBank/DDBJ whole genome shotgun (WGS) entry which is preliminary data.</text>
</comment>
<dbReference type="InterPro" id="IPR050659">
    <property type="entry name" value="Peptidase_M24B"/>
</dbReference>
<evidence type="ECO:0000313" key="3">
    <source>
        <dbReference type="EMBL" id="PSC06843.1"/>
    </source>
</evidence>
<dbReference type="Proteomes" id="UP000239772">
    <property type="component" value="Unassembled WGS sequence"/>
</dbReference>